<evidence type="ECO:0000256" key="3">
    <source>
        <dbReference type="ARBA" id="ARBA00022827"/>
    </source>
</evidence>
<dbReference type="PRINTS" id="PR00420">
    <property type="entry name" value="RNGMNOXGNASE"/>
</dbReference>
<evidence type="ECO:0000256" key="1">
    <source>
        <dbReference type="ARBA" id="ARBA00001974"/>
    </source>
</evidence>
<organism evidence="5 6">
    <name type="scientific">Pigmentiphaga soli</name>
    <dbReference type="NCBI Taxonomy" id="1007095"/>
    <lineage>
        <taxon>Bacteria</taxon>
        <taxon>Pseudomonadati</taxon>
        <taxon>Pseudomonadota</taxon>
        <taxon>Betaproteobacteria</taxon>
        <taxon>Burkholderiales</taxon>
        <taxon>Alcaligenaceae</taxon>
        <taxon>Pigmentiphaga</taxon>
    </lineage>
</organism>
<sequence>MHMDNTRQDPRVIIVGGGPVGLALAGDLGWRGIPCLLIEQTDGTITQPKMDGINVRTMEFCRRWGLVEQIRACPYPSSYPQDMVYLTSLNGYELGRETFLTPSGGPEERRLGASPEVRIRCPQNMFDPILRRFADSFPHVDLRYETRYLGHSQDERGVRVRVQTRDGAERTLAADWLVACDGAGSGIRQELGIGTQGLGVLTYTTNVIFRCANLFALHDKALAYRHLFIGPEGVWATMVAINGVDQWRVQLVGNREKRQLTEAEIRAAIERIVGRPFDYEIVSVMPWVRRELVADRYRAGRVLLAGDAVHATSPTGGFGMNTGIGDSVDLAWKLAAVIEGWGGDGLLDSYELERRPVAQRAVREASGNLRRMMSPQPGPALLEPTYEGALARYELGRRYSATMLREWYKLGIDMGYTYAHSPLCVPEDEPPAPRPMPARHAISGATNGAVLRGALADGTPVTPSLLREWQRLALHVADGYPVQTEWQELPPEEVMIYRQTAAPGARAPHVWLRDGRSTLDLFGGGYVLLRLGADAPAADPLAAAAGARGVPLAVHALDEAEVLQAYRRRLVLVRPDGHVTWRGDDWPAGGVERLLDCMTGAAMAARQ</sequence>
<name>A0ABP8HQA2_9BURK</name>
<dbReference type="Gene3D" id="3.40.30.120">
    <property type="match status" value="1"/>
</dbReference>
<gene>
    <name evidence="5" type="ORF">GCM10023144_44630</name>
</gene>
<dbReference type="Proteomes" id="UP001501671">
    <property type="component" value="Unassembled WGS sequence"/>
</dbReference>
<keyword evidence="2" id="KW-0285">Flavoprotein</keyword>
<evidence type="ECO:0000259" key="4">
    <source>
        <dbReference type="Pfam" id="PF01494"/>
    </source>
</evidence>
<dbReference type="SUPFAM" id="SSF51905">
    <property type="entry name" value="FAD/NAD(P)-binding domain"/>
    <property type="match status" value="1"/>
</dbReference>
<dbReference type="Pfam" id="PF01494">
    <property type="entry name" value="FAD_binding_3"/>
    <property type="match status" value="1"/>
</dbReference>
<dbReference type="Gene3D" id="3.30.9.10">
    <property type="entry name" value="D-Amino Acid Oxidase, subunit A, domain 2"/>
    <property type="match status" value="1"/>
</dbReference>
<dbReference type="EMBL" id="BAABFO010000034">
    <property type="protein sequence ID" value="GAA4342529.1"/>
    <property type="molecule type" value="Genomic_DNA"/>
</dbReference>
<dbReference type="NCBIfam" id="NF004780">
    <property type="entry name" value="PRK06126.1"/>
    <property type="match status" value="1"/>
</dbReference>
<comment type="cofactor">
    <cofactor evidence="1">
        <name>FAD</name>
        <dbReference type="ChEBI" id="CHEBI:57692"/>
    </cofactor>
</comment>
<dbReference type="InterPro" id="IPR002938">
    <property type="entry name" value="FAD-bd"/>
</dbReference>
<comment type="caution">
    <text evidence="5">The sequence shown here is derived from an EMBL/GenBank/DDBJ whole genome shotgun (WGS) entry which is preliminary data.</text>
</comment>
<accession>A0ABP8HQA2</accession>
<dbReference type="PANTHER" id="PTHR43004:SF19">
    <property type="entry name" value="BINDING MONOOXYGENASE, PUTATIVE (JCVI)-RELATED"/>
    <property type="match status" value="1"/>
</dbReference>
<proteinExistence type="predicted"/>
<keyword evidence="3" id="KW-0274">FAD</keyword>
<dbReference type="InterPro" id="IPR036188">
    <property type="entry name" value="FAD/NAD-bd_sf"/>
</dbReference>
<dbReference type="Pfam" id="PF21274">
    <property type="entry name" value="Rng_hyd_C"/>
    <property type="match status" value="1"/>
</dbReference>
<evidence type="ECO:0000256" key="2">
    <source>
        <dbReference type="ARBA" id="ARBA00022630"/>
    </source>
</evidence>
<evidence type="ECO:0000313" key="5">
    <source>
        <dbReference type="EMBL" id="GAA4342529.1"/>
    </source>
</evidence>
<keyword evidence="6" id="KW-1185">Reference proteome</keyword>
<dbReference type="InterPro" id="IPR050641">
    <property type="entry name" value="RIFMO-like"/>
</dbReference>
<feature type="domain" description="FAD-binding" evidence="4">
    <location>
        <begin position="11"/>
        <end position="364"/>
    </location>
</feature>
<dbReference type="PANTHER" id="PTHR43004">
    <property type="entry name" value="TRK SYSTEM POTASSIUM UPTAKE PROTEIN"/>
    <property type="match status" value="1"/>
</dbReference>
<reference evidence="6" key="1">
    <citation type="journal article" date="2019" name="Int. J. Syst. Evol. Microbiol.">
        <title>The Global Catalogue of Microorganisms (GCM) 10K type strain sequencing project: providing services to taxonomists for standard genome sequencing and annotation.</title>
        <authorList>
            <consortium name="The Broad Institute Genomics Platform"/>
            <consortium name="The Broad Institute Genome Sequencing Center for Infectious Disease"/>
            <person name="Wu L."/>
            <person name="Ma J."/>
        </authorList>
    </citation>
    <scope>NUCLEOTIDE SEQUENCE [LARGE SCALE GENOMIC DNA]</scope>
    <source>
        <strain evidence="6">JCM 17666</strain>
    </source>
</reference>
<evidence type="ECO:0000313" key="6">
    <source>
        <dbReference type="Proteomes" id="UP001501671"/>
    </source>
</evidence>
<dbReference type="Gene3D" id="3.50.50.60">
    <property type="entry name" value="FAD/NAD(P)-binding domain"/>
    <property type="match status" value="1"/>
</dbReference>
<protein>
    <recommendedName>
        <fullName evidence="4">FAD-binding domain-containing protein</fullName>
    </recommendedName>
</protein>